<keyword evidence="2" id="KW-1185">Reference proteome</keyword>
<dbReference type="RefSeq" id="WP_076960410.1">
    <property type="nucleotide sequence ID" value="NZ_MLCO01000391.1"/>
</dbReference>
<dbReference type="EMBL" id="MLCO01000391">
    <property type="protein sequence ID" value="ONG44717.1"/>
    <property type="molecule type" value="Genomic_DNA"/>
</dbReference>
<reference evidence="1 2" key="1">
    <citation type="submission" date="2016-10" db="EMBL/GenBank/DDBJ databases">
        <title>Draft Genome sequence of Roseomonas sp. strain M3.</title>
        <authorList>
            <person name="Subhash Y."/>
            <person name="Lee S."/>
        </authorList>
    </citation>
    <scope>NUCLEOTIDE SEQUENCE [LARGE SCALE GENOMIC DNA]</scope>
    <source>
        <strain evidence="1 2">M3</strain>
    </source>
</reference>
<evidence type="ECO:0000313" key="2">
    <source>
        <dbReference type="Proteomes" id="UP000188879"/>
    </source>
</evidence>
<name>A0A1V2GVF6_9PROT</name>
<accession>A0A1V2GVF6</accession>
<protein>
    <submittedName>
        <fullName evidence="1">Uncharacterized protein</fullName>
    </submittedName>
</protein>
<dbReference type="Proteomes" id="UP000188879">
    <property type="component" value="Unassembled WGS sequence"/>
</dbReference>
<proteinExistence type="predicted"/>
<evidence type="ECO:0000313" key="1">
    <source>
        <dbReference type="EMBL" id="ONG44717.1"/>
    </source>
</evidence>
<comment type="caution">
    <text evidence="1">The sequence shown here is derived from an EMBL/GenBank/DDBJ whole genome shotgun (WGS) entry which is preliminary data.</text>
</comment>
<dbReference type="OrthoDB" id="7266737at2"/>
<gene>
    <name evidence="1" type="ORF">BKE38_27445</name>
</gene>
<sequence>MTPSPPLRQARLELDAPLRHPLPRAEAEALVALLRGRAPPGHPHPLFRLPEAALLLTGESLDHATAGSRLLREEAAPRLAISASLPPRPRLLVGALDWLSGLLQAETGALLGFVVPPGSHRHDMRLLAWNGRRLVPLGPLPDRMAAPGGGCSMGAFQRAAGLPAPDAEREELQPAMRRVVLAQLGRRALPVSQAALDGGFDGQGLFRAWLAAAAAGLHGFRTRLGVATLDAA</sequence>
<organism evidence="1 2">
    <name type="scientific">Teichococcus deserti</name>
    <dbReference type="NCBI Taxonomy" id="1817963"/>
    <lineage>
        <taxon>Bacteria</taxon>
        <taxon>Pseudomonadati</taxon>
        <taxon>Pseudomonadota</taxon>
        <taxon>Alphaproteobacteria</taxon>
        <taxon>Acetobacterales</taxon>
        <taxon>Roseomonadaceae</taxon>
        <taxon>Roseomonas</taxon>
    </lineage>
</organism>
<dbReference type="AlphaFoldDB" id="A0A1V2GVF6"/>